<protein>
    <recommendedName>
        <fullName evidence="3">WXG100 family type VII secretion target</fullName>
    </recommendedName>
</protein>
<reference evidence="2" key="1">
    <citation type="journal article" date="2019" name="Int. J. Syst. Evol. Microbiol.">
        <title>The Global Catalogue of Microorganisms (GCM) 10K type strain sequencing project: providing services to taxonomists for standard genome sequencing and annotation.</title>
        <authorList>
            <consortium name="The Broad Institute Genomics Platform"/>
            <consortium name="The Broad Institute Genome Sequencing Center for Infectious Disease"/>
            <person name="Wu L."/>
            <person name="Ma J."/>
        </authorList>
    </citation>
    <scope>NUCLEOTIDE SEQUENCE [LARGE SCALE GENOMIC DNA]</scope>
    <source>
        <strain evidence="2">JCM 16908</strain>
    </source>
</reference>
<dbReference type="Proteomes" id="UP001500888">
    <property type="component" value="Unassembled WGS sequence"/>
</dbReference>
<keyword evidence="2" id="KW-1185">Reference proteome</keyword>
<evidence type="ECO:0000313" key="1">
    <source>
        <dbReference type="EMBL" id="GAA3812131.1"/>
    </source>
</evidence>
<sequence length="105" mass="11167">MSPTGLAHLGMLFEHQGADLTAAAIEAVKRLQSIGDFWGHDGAGVKFHEGEGGKAGYGARCADLVAEVDALATAYDHIGDRLVLMGRNVRDADWASVPRLPEIPR</sequence>
<comment type="caution">
    <text evidence="1">The sequence shown here is derived from an EMBL/GenBank/DDBJ whole genome shotgun (WGS) entry which is preliminary data.</text>
</comment>
<gene>
    <name evidence="1" type="ORF">GCM10022226_35990</name>
</gene>
<dbReference type="EMBL" id="BAAAZR010000008">
    <property type="protein sequence ID" value="GAA3812131.1"/>
    <property type="molecule type" value="Genomic_DNA"/>
</dbReference>
<dbReference type="RefSeq" id="WP_344940771.1">
    <property type="nucleotide sequence ID" value="NZ_BAAAZR010000008.1"/>
</dbReference>
<accession>A0ABP7I8F1</accession>
<name>A0ABP7I8F1_9ACTN</name>
<evidence type="ECO:0008006" key="3">
    <source>
        <dbReference type="Google" id="ProtNLM"/>
    </source>
</evidence>
<proteinExistence type="predicted"/>
<organism evidence="1 2">
    <name type="scientific">Sphaerisporangium flaviroseum</name>
    <dbReference type="NCBI Taxonomy" id="509199"/>
    <lineage>
        <taxon>Bacteria</taxon>
        <taxon>Bacillati</taxon>
        <taxon>Actinomycetota</taxon>
        <taxon>Actinomycetes</taxon>
        <taxon>Streptosporangiales</taxon>
        <taxon>Streptosporangiaceae</taxon>
        <taxon>Sphaerisporangium</taxon>
    </lineage>
</organism>
<evidence type="ECO:0000313" key="2">
    <source>
        <dbReference type="Proteomes" id="UP001500888"/>
    </source>
</evidence>